<dbReference type="PROSITE" id="PS00211">
    <property type="entry name" value="ABC_TRANSPORTER_1"/>
    <property type="match status" value="1"/>
</dbReference>
<keyword evidence="3" id="KW-1003">Cell membrane</keyword>
<dbReference type="GO" id="GO:0005886">
    <property type="term" value="C:plasma membrane"/>
    <property type="evidence" value="ECO:0007669"/>
    <property type="project" value="UniProtKB-SubCell"/>
</dbReference>
<evidence type="ECO:0000256" key="6">
    <source>
        <dbReference type="ARBA" id="ARBA00022840"/>
    </source>
</evidence>
<feature type="transmembrane region" description="Helical" evidence="9">
    <location>
        <begin position="281"/>
        <end position="301"/>
    </location>
</feature>
<dbReference type="InterPro" id="IPR003439">
    <property type="entry name" value="ABC_transporter-like_ATP-bd"/>
</dbReference>
<evidence type="ECO:0000259" key="10">
    <source>
        <dbReference type="PROSITE" id="PS50893"/>
    </source>
</evidence>
<dbReference type="HOGENOM" id="CLU_000604_84_3_0"/>
<evidence type="ECO:0000259" key="11">
    <source>
        <dbReference type="PROSITE" id="PS50929"/>
    </source>
</evidence>
<keyword evidence="12" id="KW-0378">Hydrolase</keyword>
<feature type="transmembrane region" description="Helical" evidence="9">
    <location>
        <begin position="63"/>
        <end position="84"/>
    </location>
</feature>
<feature type="transmembrane region" description="Helical" evidence="9">
    <location>
        <begin position="145"/>
        <end position="165"/>
    </location>
</feature>
<dbReference type="Pfam" id="PF00005">
    <property type="entry name" value="ABC_tran"/>
    <property type="match status" value="1"/>
</dbReference>
<dbReference type="eggNOG" id="COG1132">
    <property type="taxonomic scope" value="Bacteria"/>
</dbReference>
<dbReference type="PANTHER" id="PTHR43394:SF1">
    <property type="entry name" value="ATP-BINDING CASSETTE SUB-FAMILY B MEMBER 10, MITOCHONDRIAL"/>
    <property type="match status" value="1"/>
</dbReference>
<dbReference type="GO" id="GO:0015421">
    <property type="term" value="F:ABC-type oligopeptide transporter activity"/>
    <property type="evidence" value="ECO:0007669"/>
    <property type="project" value="TreeGrafter"/>
</dbReference>
<dbReference type="PANTHER" id="PTHR43394">
    <property type="entry name" value="ATP-DEPENDENT PERMEASE MDL1, MITOCHONDRIAL"/>
    <property type="match status" value="1"/>
</dbReference>
<evidence type="ECO:0000256" key="8">
    <source>
        <dbReference type="ARBA" id="ARBA00023136"/>
    </source>
</evidence>
<keyword evidence="7 9" id="KW-1133">Transmembrane helix</keyword>
<dbReference type="PROSITE" id="PS50893">
    <property type="entry name" value="ABC_TRANSPORTER_2"/>
    <property type="match status" value="1"/>
</dbReference>
<evidence type="ECO:0000313" key="13">
    <source>
        <dbReference type="Proteomes" id="UP000002019"/>
    </source>
</evidence>
<evidence type="ECO:0000313" key="12">
    <source>
        <dbReference type="EMBL" id="CAO80891.1"/>
    </source>
</evidence>
<dbReference type="AlphaFoldDB" id="B0VHS6"/>
<protein>
    <submittedName>
        <fullName evidence="12">ABC transporter, transmembrane region:ABC transporter related</fullName>
        <ecNumber evidence="12">3.6.3.44</ecNumber>
    </submittedName>
</protein>
<gene>
    <name evidence="12" type="ordered locus">CLOAM1019</name>
</gene>
<dbReference type="OrthoDB" id="9782586at2"/>
<feature type="domain" description="ABC transporter" evidence="10">
    <location>
        <begin position="345"/>
        <end position="580"/>
    </location>
</feature>
<dbReference type="Pfam" id="PF00664">
    <property type="entry name" value="ABC_membrane"/>
    <property type="match status" value="1"/>
</dbReference>
<evidence type="ECO:0000256" key="7">
    <source>
        <dbReference type="ARBA" id="ARBA00022989"/>
    </source>
</evidence>
<evidence type="ECO:0000256" key="4">
    <source>
        <dbReference type="ARBA" id="ARBA00022692"/>
    </source>
</evidence>
<evidence type="ECO:0000256" key="2">
    <source>
        <dbReference type="ARBA" id="ARBA00022448"/>
    </source>
</evidence>
<dbReference type="InterPro" id="IPR017871">
    <property type="entry name" value="ABC_transporter-like_CS"/>
</dbReference>
<dbReference type="FunFam" id="3.40.50.300:FF:000854">
    <property type="entry name" value="Multidrug ABC transporter ATP-binding protein"/>
    <property type="match status" value="1"/>
</dbReference>
<dbReference type="InterPro" id="IPR003593">
    <property type="entry name" value="AAA+_ATPase"/>
</dbReference>
<reference evidence="12 13" key="1">
    <citation type="journal article" date="2008" name="J. Bacteriol.">
        <title>'Candidatus Cloacamonas acidaminovorans': genome sequence reconstruction provides a first glimpse of a new bacterial division.</title>
        <authorList>
            <person name="Pelletier E."/>
            <person name="Kreimeyer A."/>
            <person name="Bocs S."/>
            <person name="Rouy Z."/>
            <person name="Gyapay G."/>
            <person name="Chouari R."/>
            <person name="Riviere D."/>
            <person name="Ganesan A."/>
            <person name="Daegelen P."/>
            <person name="Sghir A."/>
            <person name="Cohen G.N."/>
            <person name="Medigue C."/>
            <person name="Weissenbach J."/>
            <person name="Le Paslier D."/>
        </authorList>
    </citation>
    <scope>NUCLEOTIDE SEQUENCE [LARGE SCALE GENOMIC DNA]</scope>
    <source>
        <strain evidence="13">Evry</strain>
    </source>
</reference>
<evidence type="ECO:0000256" key="1">
    <source>
        <dbReference type="ARBA" id="ARBA00004651"/>
    </source>
</evidence>
<evidence type="ECO:0000256" key="3">
    <source>
        <dbReference type="ARBA" id="ARBA00022475"/>
    </source>
</evidence>
<proteinExistence type="predicted"/>
<feature type="transmembrane region" description="Helical" evidence="9">
    <location>
        <begin position="20"/>
        <end position="40"/>
    </location>
</feature>
<keyword evidence="4 9" id="KW-0812">Transmembrane</keyword>
<sequence length="588" mass="67576">MNKHIKWILEQYKAQKWFVLIMVVLTLLSSFVSIAFPYVFKEMLDLLKDILQFPQKYPEPMKAVYRIIKILFAIGLAQLVTGLYPGIRGWVNMRFEHSLRVLYFKHILTKDFSFFQKFRTGDIVTRLTDDLSDYPRVSWFLCSGIFRAFNSFSMIVFALVVMFSINVKLTLLSIAPLPFMMLIFYFTADKVYTNYNRNQQAISAINNQLEMSFSGIRIVKSFVSEEKYNRFFDIALAKRFKTEMSMVKLNAILSLIWQYIDYIAQIGVILFGGYLAVKGEITVGTFFLFYTYLSMMIYPLIDLPQLFVSGKQAFVNIDRLEEMKNYPTLNDEFKGHHKVKEFSTLSFENVSFQYPDKPSPVLKNVSFELGRGEKMLILGATGSGKTTIANLILGLLKANSGIIKINGKPINEIDIKSLRNIVAYVPQEPLLFGGSVKDNILFAVEQASEKDYQIAVKTSQLEDEIASFPDRDNTFVGNRGLSVSGGQKQRLTIARALIKKPQLLILDDITASLDAENEEKLWQALRENYPDISAIVISHRLSTLHYVDSVLFIDSQGYAHKGSHDYLVFNNQEYHDFLRDHLKQENEK</sequence>
<dbReference type="SUPFAM" id="SSF90123">
    <property type="entry name" value="ABC transporter transmembrane region"/>
    <property type="match status" value="1"/>
</dbReference>
<dbReference type="InterPro" id="IPR039421">
    <property type="entry name" value="Type_1_exporter"/>
</dbReference>
<feature type="domain" description="ABC transmembrane type-1" evidence="11">
    <location>
        <begin position="20"/>
        <end position="312"/>
    </location>
</feature>
<dbReference type="EMBL" id="CU466930">
    <property type="protein sequence ID" value="CAO80891.1"/>
    <property type="molecule type" value="Genomic_DNA"/>
</dbReference>
<dbReference type="InterPro" id="IPR027417">
    <property type="entry name" value="P-loop_NTPase"/>
</dbReference>
<feature type="transmembrane region" description="Helical" evidence="9">
    <location>
        <begin position="249"/>
        <end position="275"/>
    </location>
</feature>
<dbReference type="GO" id="GO:0005524">
    <property type="term" value="F:ATP binding"/>
    <property type="evidence" value="ECO:0007669"/>
    <property type="project" value="UniProtKB-KW"/>
</dbReference>
<dbReference type="PROSITE" id="PS50929">
    <property type="entry name" value="ABC_TM1F"/>
    <property type="match status" value="1"/>
</dbReference>
<evidence type="ECO:0000256" key="5">
    <source>
        <dbReference type="ARBA" id="ARBA00022741"/>
    </source>
</evidence>
<feature type="transmembrane region" description="Helical" evidence="9">
    <location>
        <begin position="171"/>
        <end position="188"/>
    </location>
</feature>
<keyword evidence="13" id="KW-1185">Reference proteome</keyword>
<keyword evidence="6" id="KW-0067">ATP-binding</keyword>
<dbReference type="InterPro" id="IPR011527">
    <property type="entry name" value="ABC1_TM_dom"/>
</dbReference>
<comment type="subcellular location">
    <subcellularLocation>
        <location evidence="1">Cell membrane</location>
        <topology evidence="1">Multi-pass membrane protein</topology>
    </subcellularLocation>
</comment>
<dbReference type="RefSeq" id="WP_015424749.1">
    <property type="nucleotide sequence ID" value="NC_020449.1"/>
</dbReference>
<dbReference type="GO" id="GO:0016887">
    <property type="term" value="F:ATP hydrolysis activity"/>
    <property type="evidence" value="ECO:0007669"/>
    <property type="project" value="InterPro"/>
</dbReference>
<dbReference type="CDD" id="cd07346">
    <property type="entry name" value="ABC_6TM_exporters"/>
    <property type="match status" value="1"/>
</dbReference>
<name>B0VHS6_CLOAI</name>
<keyword evidence="5" id="KW-0547">Nucleotide-binding</keyword>
<dbReference type="Proteomes" id="UP000002019">
    <property type="component" value="Chromosome"/>
</dbReference>
<dbReference type="KEGG" id="caci:CLOAM1019"/>
<dbReference type="EC" id="3.6.3.44" evidence="12"/>
<evidence type="ECO:0000256" key="9">
    <source>
        <dbReference type="SAM" id="Phobius"/>
    </source>
</evidence>
<dbReference type="InterPro" id="IPR036640">
    <property type="entry name" value="ABC1_TM_sf"/>
</dbReference>
<keyword evidence="2" id="KW-0813">Transport</keyword>
<accession>B0VHS6</accession>
<dbReference type="SUPFAM" id="SSF52540">
    <property type="entry name" value="P-loop containing nucleoside triphosphate hydrolases"/>
    <property type="match status" value="1"/>
</dbReference>
<dbReference type="CDD" id="cd03228">
    <property type="entry name" value="ABCC_MRP_Like"/>
    <property type="match status" value="1"/>
</dbReference>
<keyword evidence="8 9" id="KW-0472">Membrane</keyword>
<dbReference type="Gene3D" id="3.40.50.300">
    <property type="entry name" value="P-loop containing nucleotide triphosphate hydrolases"/>
    <property type="match status" value="1"/>
</dbReference>
<dbReference type="SMART" id="SM00382">
    <property type="entry name" value="AAA"/>
    <property type="match status" value="1"/>
</dbReference>
<dbReference type="STRING" id="459349.CLOAM1019"/>
<organism evidence="12 13">
    <name type="scientific">Cloacimonas acidaminovorans (strain Evry)</name>
    <dbReference type="NCBI Taxonomy" id="459349"/>
    <lineage>
        <taxon>Bacteria</taxon>
        <taxon>Pseudomonadati</taxon>
        <taxon>Candidatus Cloacimonadota</taxon>
        <taxon>Candidatus Cloacimonadia</taxon>
        <taxon>Candidatus Cloacimonadales</taxon>
        <taxon>Candidatus Cloacimonadaceae</taxon>
        <taxon>Candidatus Cloacimonas</taxon>
    </lineage>
</organism>
<dbReference type="Gene3D" id="1.20.1560.10">
    <property type="entry name" value="ABC transporter type 1, transmembrane domain"/>
    <property type="match status" value="1"/>
</dbReference>